<evidence type="ECO:0000256" key="1">
    <source>
        <dbReference type="SAM" id="SignalP"/>
    </source>
</evidence>
<organism evidence="2 3">
    <name type="scientific">Shewanella cyperi</name>
    <dbReference type="NCBI Taxonomy" id="2814292"/>
    <lineage>
        <taxon>Bacteria</taxon>
        <taxon>Pseudomonadati</taxon>
        <taxon>Pseudomonadota</taxon>
        <taxon>Gammaproteobacteria</taxon>
        <taxon>Alteromonadales</taxon>
        <taxon>Shewanellaceae</taxon>
        <taxon>Shewanella</taxon>
    </lineage>
</organism>
<dbReference type="KEGG" id="scyp:JYB88_17190"/>
<reference evidence="2 3" key="1">
    <citation type="submission" date="2021-03" db="EMBL/GenBank/DDBJ databases">
        <title>Novel species identification of genus Shewanella.</title>
        <authorList>
            <person name="Liu G."/>
            <person name="Zhang Q."/>
        </authorList>
    </citation>
    <scope>NUCLEOTIDE SEQUENCE [LARGE SCALE GENOMIC DNA]</scope>
    <source>
        <strain evidence="2 3">FJAT-53726</strain>
    </source>
</reference>
<dbReference type="RefSeq" id="WP_207324917.1">
    <property type="nucleotide sequence ID" value="NZ_CP071504.1"/>
</dbReference>
<dbReference type="EMBL" id="CP071504">
    <property type="protein sequence ID" value="QSX29892.1"/>
    <property type="molecule type" value="Genomic_DNA"/>
</dbReference>
<dbReference type="InterPro" id="IPR001940">
    <property type="entry name" value="Peptidase_S1C"/>
</dbReference>
<evidence type="ECO:0000313" key="2">
    <source>
        <dbReference type="EMBL" id="QSX29892.1"/>
    </source>
</evidence>
<dbReference type="Proteomes" id="UP000663281">
    <property type="component" value="Chromosome"/>
</dbReference>
<proteinExistence type="predicted"/>
<dbReference type="SUPFAM" id="SSF50494">
    <property type="entry name" value="Trypsin-like serine proteases"/>
    <property type="match status" value="1"/>
</dbReference>
<dbReference type="Gene3D" id="2.40.10.10">
    <property type="entry name" value="Trypsin-like serine proteases"/>
    <property type="match status" value="2"/>
</dbReference>
<evidence type="ECO:0000313" key="3">
    <source>
        <dbReference type="Proteomes" id="UP000663281"/>
    </source>
</evidence>
<dbReference type="GO" id="GO:0004252">
    <property type="term" value="F:serine-type endopeptidase activity"/>
    <property type="evidence" value="ECO:0007669"/>
    <property type="project" value="InterPro"/>
</dbReference>
<accession>A0A975AK12</accession>
<gene>
    <name evidence="2" type="ORF">JYB88_17190</name>
</gene>
<dbReference type="AlphaFoldDB" id="A0A975AK12"/>
<feature type="signal peptide" evidence="1">
    <location>
        <begin position="1"/>
        <end position="22"/>
    </location>
</feature>
<feature type="chain" id="PRO_5036810667" evidence="1">
    <location>
        <begin position="23"/>
        <end position="406"/>
    </location>
</feature>
<dbReference type="InterPro" id="IPR043504">
    <property type="entry name" value="Peptidase_S1_PA_chymotrypsin"/>
</dbReference>
<dbReference type="PANTHER" id="PTHR43019:SF23">
    <property type="entry name" value="PROTEASE DO-LIKE 5, CHLOROPLASTIC"/>
    <property type="match status" value="1"/>
</dbReference>
<keyword evidence="3" id="KW-1185">Reference proteome</keyword>
<dbReference type="Pfam" id="PF13365">
    <property type="entry name" value="Trypsin_2"/>
    <property type="match status" value="1"/>
</dbReference>
<sequence length="406" mass="43586">MRIFTCALTVLLCLGLSGCANTKLSASKLPKGVAVNKAISLPVDVNVTYYLPHSQLNNRFYLDKWNVWVDPGKSLTDGVRDAFSAYFSNARPLDRDVDDNYGLLIDIDPKWEFNAGKAEMTMNFKVFNGGEQPIREGSKSFKADIGYVGDGSGLYNAAMRATQLVIVDVINSLKPTDASYGAVHKTKDINPHLLANMEKPVSSGTGFYINKQGQLMTAAHVLKHCMVTKVQVGDKSFDANVTASSTLLDLAVIDTGSPVERFLPLRKGSEIFLGESITNVGYPLQGLLAASPNLTRGNISSRDALKGSVGQFQFSAPIQPGSSGGPVVSDGGELLGITVSTLNAAKLIESGALPQNVNFALDAKYAAMFMTKNHIQYSEVEPNLKGDMRISNDAALSSVAQLACYQ</sequence>
<dbReference type="PANTHER" id="PTHR43019">
    <property type="entry name" value="SERINE ENDOPROTEASE DEGS"/>
    <property type="match status" value="1"/>
</dbReference>
<dbReference type="PRINTS" id="PR00834">
    <property type="entry name" value="PROTEASES2C"/>
</dbReference>
<protein>
    <submittedName>
        <fullName evidence="2">Trypsin-like peptidase domain-containing protein</fullName>
    </submittedName>
</protein>
<keyword evidence="1" id="KW-0732">Signal</keyword>
<dbReference type="PROSITE" id="PS51257">
    <property type="entry name" value="PROKAR_LIPOPROTEIN"/>
    <property type="match status" value="1"/>
</dbReference>
<dbReference type="InterPro" id="IPR009003">
    <property type="entry name" value="Peptidase_S1_PA"/>
</dbReference>
<dbReference type="GO" id="GO:0006508">
    <property type="term" value="P:proteolysis"/>
    <property type="evidence" value="ECO:0007669"/>
    <property type="project" value="InterPro"/>
</dbReference>
<name>A0A975AK12_9GAMM</name>